<dbReference type="InterPro" id="IPR023214">
    <property type="entry name" value="HAD_sf"/>
</dbReference>
<dbReference type="EMBL" id="SDMQ01000006">
    <property type="protein sequence ID" value="TBT85070.1"/>
    <property type="molecule type" value="Genomic_DNA"/>
</dbReference>
<dbReference type="InterPro" id="IPR013120">
    <property type="entry name" value="FAR_NAD-bd"/>
</dbReference>
<feature type="domain" description="Thioester reductase (TE)" evidence="1">
    <location>
        <begin position="10"/>
        <end position="324"/>
    </location>
</feature>
<dbReference type="InterPro" id="IPR036291">
    <property type="entry name" value="NAD(P)-bd_dom_sf"/>
</dbReference>
<dbReference type="OrthoDB" id="25607at2"/>
<sequence>MSTEPVRVLLTGVTGFLGQAVLERLLADTDAHVTAVIRPKGSQAARDRLDRLLRKPVFKTWRDAVGDAEAKRIWAERTGVLEADLATLERIDAPVDVVIHSASTVSFDAPIDESFANNVGGPRALYAALEASGLDPHVIHVSTCYVGGIAKGLRPEASVDHDIDWRAEIAAAEVARVEAEAASRTPERLQEFIDAATRGHGKEGPKSVARASEAARLEWVNTRLVELGRTRARSVGWTDVYTFSKALGERVAEEEWAGRGRRLSIVRPAIIESSLRHPFPGWIDGFKVADPLIMAYAKGALPEFPGLPDSVLDVIPVDYVVNVILALATLGHQGSASRVTEPVETPSTSAGIRADYYQVCSGASNPLPFHRMYAEVRQYFLAHPLEDDRGRPIVVPTWRFPANNAAERSLRLKERLSALGSRIGEALPSTVRTRQWASSLSKMERGLGSLRTYVDLYQSYTRTEMLFDDQQTRALGAKLPEGTPADRTFDVRDIDWSHYWQEVHLPAMTSLAKVHARASSARKATRSQARRLESGTDVLAVFDLEGTLLPSSLVTQYLSVMGLLHSPAELPGELADLVRNVGVYLQAERRDRGEFVRAFSRRYAGTRVADIERVVGGAWGQNVVRKLKPGALARIEEHRAAGHRTVLVTGGLDLFAAPLVPLFDDVVASSMEVRDGVMTGYLSTPPLVDEARAQWLKAYAAAGGYDLSRSHGYGDSIADASWLSLLGRPVAVNPDLPLYRVASRQYWPIEDWKHA</sequence>
<comment type="caution">
    <text evidence="2">The sequence shown here is derived from an EMBL/GenBank/DDBJ whole genome shotgun (WGS) entry which is preliminary data.</text>
</comment>
<dbReference type="PANTHER" id="PTHR11011">
    <property type="entry name" value="MALE STERILITY PROTEIN 2-RELATED"/>
    <property type="match status" value="1"/>
</dbReference>
<dbReference type="Pfam" id="PF07993">
    <property type="entry name" value="NAD_binding_4"/>
    <property type="match status" value="1"/>
</dbReference>
<dbReference type="GO" id="GO:0035336">
    <property type="term" value="P:long-chain fatty-acyl-CoA metabolic process"/>
    <property type="evidence" value="ECO:0007669"/>
    <property type="project" value="TreeGrafter"/>
</dbReference>
<proteinExistence type="predicted"/>
<dbReference type="InterPro" id="IPR036412">
    <property type="entry name" value="HAD-like_sf"/>
</dbReference>
<organism evidence="2 3">
    <name type="scientific">Propioniciclava sinopodophylli</name>
    <dbReference type="NCBI Taxonomy" id="1837344"/>
    <lineage>
        <taxon>Bacteria</taxon>
        <taxon>Bacillati</taxon>
        <taxon>Actinomycetota</taxon>
        <taxon>Actinomycetes</taxon>
        <taxon>Propionibacteriales</taxon>
        <taxon>Propionibacteriaceae</taxon>
        <taxon>Propioniciclava</taxon>
    </lineage>
</organism>
<dbReference type="RefSeq" id="WP_131167983.1">
    <property type="nucleotide sequence ID" value="NZ_SDMQ01000006.1"/>
</dbReference>
<evidence type="ECO:0000259" key="1">
    <source>
        <dbReference type="Pfam" id="PF07993"/>
    </source>
</evidence>
<dbReference type="Gene3D" id="3.40.50.1000">
    <property type="entry name" value="HAD superfamily/HAD-like"/>
    <property type="match status" value="1"/>
</dbReference>
<dbReference type="Proteomes" id="UP000292373">
    <property type="component" value="Unassembled WGS sequence"/>
</dbReference>
<accession>A0A4Q9KDW7</accession>
<dbReference type="Gene3D" id="1.20.1440.100">
    <property type="entry name" value="SG protein - dephosphorylation function"/>
    <property type="match status" value="1"/>
</dbReference>
<dbReference type="Gene3D" id="3.40.50.720">
    <property type="entry name" value="NAD(P)-binding Rossmann-like Domain"/>
    <property type="match status" value="1"/>
</dbReference>
<dbReference type="Pfam" id="PF12710">
    <property type="entry name" value="HAD"/>
    <property type="match status" value="1"/>
</dbReference>
<name>A0A4Q9KDW7_9ACTN</name>
<evidence type="ECO:0000313" key="3">
    <source>
        <dbReference type="Proteomes" id="UP000292373"/>
    </source>
</evidence>
<reference evidence="2 3" key="1">
    <citation type="submission" date="2019-01" db="EMBL/GenBank/DDBJ databases">
        <title>Lactibacter flavus gen. nov., sp. nov., a novel bacterium of the family Propionibacteriaceae isolated from raw milk and dairy products.</title>
        <authorList>
            <person name="Huptas C."/>
            <person name="Wenning M."/>
            <person name="Breitenwieser F."/>
            <person name="Doll E."/>
            <person name="Von Neubeck M."/>
            <person name="Busse H.-J."/>
            <person name="Scherer S."/>
        </authorList>
    </citation>
    <scope>NUCLEOTIDE SEQUENCE [LARGE SCALE GENOMIC DNA]</scope>
    <source>
        <strain evidence="2 3">KCTC 33808</strain>
    </source>
</reference>
<dbReference type="AlphaFoldDB" id="A0A4Q9KDW7"/>
<dbReference type="SUPFAM" id="SSF56784">
    <property type="entry name" value="HAD-like"/>
    <property type="match status" value="1"/>
</dbReference>
<evidence type="ECO:0000313" key="2">
    <source>
        <dbReference type="EMBL" id="TBT85070.1"/>
    </source>
</evidence>
<dbReference type="InterPro" id="IPR026055">
    <property type="entry name" value="FAR"/>
</dbReference>
<dbReference type="PANTHER" id="PTHR11011:SF45">
    <property type="entry name" value="FATTY ACYL-COA REDUCTASE CG8306-RELATED"/>
    <property type="match status" value="1"/>
</dbReference>
<dbReference type="SUPFAM" id="SSF51735">
    <property type="entry name" value="NAD(P)-binding Rossmann-fold domains"/>
    <property type="match status" value="1"/>
</dbReference>
<dbReference type="GO" id="GO:0080019">
    <property type="term" value="F:alcohol-forming very long-chain fatty acyl-CoA reductase activity"/>
    <property type="evidence" value="ECO:0007669"/>
    <property type="project" value="InterPro"/>
</dbReference>
<keyword evidence="3" id="KW-1185">Reference proteome</keyword>
<gene>
    <name evidence="2" type="ORF">ET989_07865</name>
</gene>
<dbReference type="GO" id="GO:0010345">
    <property type="term" value="P:suberin biosynthetic process"/>
    <property type="evidence" value="ECO:0007669"/>
    <property type="project" value="TreeGrafter"/>
</dbReference>
<protein>
    <submittedName>
        <fullName evidence="2">NAD-dependent epimerase/dehydratase family protein</fullName>
    </submittedName>
</protein>